<keyword evidence="2" id="KW-1185">Reference proteome</keyword>
<dbReference type="AlphaFoldDB" id="A0A2L1UQY8"/>
<gene>
    <name evidence="1" type="ORF">BV494_10615</name>
</gene>
<evidence type="ECO:0000313" key="1">
    <source>
        <dbReference type="EMBL" id="AVF35359.1"/>
    </source>
</evidence>
<evidence type="ECO:0000313" key="2">
    <source>
        <dbReference type="Proteomes" id="UP000239197"/>
    </source>
</evidence>
<dbReference type="KEGG" id="rox:BV494_10615"/>
<dbReference type="InterPro" id="IPR025320">
    <property type="entry name" value="DUF4225"/>
</dbReference>
<dbReference type="Proteomes" id="UP000239197">
    <property type="component" value="Chromosome"/>
</dbReference>
<proteinExistence type="predicted"/>
<sequence length="228" mass="25618">MGIKFVTDIENFSQKCVEKIRTARDNETCKFTLKIMKREKSELHEQEMMLLAGKTKLYVTTTFEKNKDIIRYIINGVCIALGTGQIVAGINLIAGSMVTLDPIGVLAGALIISTGVNTIEENWLEIMGHKNPVGHVREGFMQTAEFMGFEKKTGDVAFQTVDVISSLYALGALGLKPESRRLFYYIPLDFQRKINTMSKTALALKVISTGNKIRVIDYTYKNSNERYN</sequence>
<evidence type="ECO:0008006" key="3">
    <source>
        <dbReference type="Google" id="ProtNLM"/>
    </source>
</evidence>
<name>A0A2L1UQY8_9GAMM</name>
<dbReference type="EMBL" id="CP019062">
    <property type="protein sequence ID" value="AVF35359.1"/>
    <property type="molecule type" value="Genomic_DNA"/>
</dbReference>
<dbReference type="Pfam" id="PF13988">
    <property type="entry name" value="DUF4225"/>
    <property type="match status" value="1"/>
</dbReference>
<organism evidence="1 2">
    <name type="scientific">Rahnella sikkimica</name>
    <dbReference type="NCBI Taxonomy" id="1805933"/>
    <lineage>
        <taxon>Bacteria</taxon>
        <taxon>Pseudomonadati</taxon>
        <taxon>Pseudomonadota</taxon>
        <taxon>Gammaproteobacteria</taxon>
        <taxon>Enterobacterales</taxon>
        <taxon>Yersiniaceae</taxon>
        <taxon>Rahnella</taxon>
    </lineage>
</organism>
<accession>A0A2L1UQY8</accession>
<reference evidence="2" key="1">
    <citation type="submission" date="2017-01" db="EMBL/GenBank/DDBJ databases">
        <title>Genome sequence of Rouxiella sp. ERMR1:05.</title>
        <authorList>
            <person name="Kumar R."/>
            <person name="Singh D."/>
            <person name="Kumar S."/>
        </authorList>
    </citation>
    <scope>NUCLEOTIDE SEQUENCE [LARGE SCALE GENOMIC DNA]</scope>
    <source>
        <strain evidence="2">ERMR1:05</strain>
    </source>
</reference>
<protein>
    <recommendedName>
        <fullName evidence="3">DUF4225 domain-containing protein</fullName>
    </recommendedName>
</protein>